<feature type="compositionally biased region" description="Basic and acidic residues" evidence="1">
    <location>
        <begin position="219"/>
        <end position="228"/>
    </location>
</feature>
<feature type="region of interest" description="Disordered" evidence="1">
    <location>
        <begin position="180"/>
        <end position="228"/>
    </location>
</feature>
<name>A0A1S4VVR4_9MYCO</name>
<sequence>MKYLKSASLMALVFVTAASCPSDRGKFDANGVDSERSASLAADPWLAPAEIKHGGFRGTNIVEREKITRESAKAISSTPEASVLAEIVKATQNGWTPTYVRCGPAKPGPFTWSPSGDSESLVAEANLEKSPKDLDHAAYAKLVAYVSDSQDDGGPLKLLTRISAYPAYHSDRGWPDLPSVPLESSCLTDRQAGASGQKNVPGFPNGVVEGLSRSQPLNEKGEPDGSAR</sequence>
<evidence type="ECO:0000313" key="3">
    <source>
        <dbReference type="Proteomes" id="UP000192434"/>
    </source>
</evidence>
<dbReference type="PROSITE" id="PS51257">
    <property type="entry name" value="PROKAR_LIPOPROTEIN"/>
    <property type="match status" value="1"/>
</dbReference>
<dbReference type="RefSeq" id="WP_083017535.1">
    <property type="nucleotide sequence ID" value="NZ_CP010271.1"/>
</dbReference>
<dbReference type="Proteomes" id="UP000192434">
    <property type="component" value="Unassembled WGS sequence"/>
</dbReference>
<dbReference type="AlphaFoldDB" id="A0A1S4VVR4"/>
<evidence type="ECO:0000313" key="2">
    <source>
        <dbReference type="EMBL" id="ORB54392.1"/>
    </source>
</evidence>
<evidence type="ECO:0008006" key="4">
    <source>
        <dbReference type="Google" id="ProtNLM"/>
    </source>
</evidence>
<protein>
    <recommendedName>
        <fullName evidence="4">Lipoprotein</fullName>
    </recommendedName>
</protein>
<proteinExistence type="predicted"/>
<dbReference type="OrthoDB" id="4762950at2"/>
<dbReference type="KEGG" id="msao:MYCSP_21360"/>
<organism evidence="2 3">
    <name type="scientific">Mycobacteroides saopaulense</name>
    <dbReference type="NCBI Taxonomy" id="1578165"/>
    <lineage>
        <taxon>Bacteria</taxon>
        <taxon>Bacillati</taxon>
        <taxon>Actinomycetota</taxon>
        <taxon>Actinomycetes</taxon>
        <taxon>Mycobacteriales</taxon>
        <taxon>Mycobacteriaceae</taxon>
        <taxon>Mycobacteroides</taxon>
    </lineage>
</organism>
<dbReference type="EMBL" id="MVII01000021">
    <property type="protein sequence ID" value="ORB54392.1"/>
    <property type="molecule type" value="Genomic_DNA"/>
</dbReference>
<gene>
    <name evidence="2" type="ORF">BST43_16565</name>
</gene>
<comment type="caution">
    <text evidence="2">The sequence shown here is derived from an EMBL/GenBank/DDBJ whole genome shotgun (WGS) entry which is preliminary data.</text>
</comment>
<reference evidence="2 3" key="1">
    <citation type="submission" date="2016-12" db="EMBL/GenBank/DDBJ databases">
        <title>The new phylogeny of genus Mycobacterium.</title>
        <authorList>
            <person name="Tortoli E."/>
            <person name="Trovato A."/>
            <person name="Cirillo D.M."/>
        </authorList>
    </citation>
    <scope>NUCLEOTIDE SEQUENCE [LARGE SCALE GENOMIC DNA]</scope>
    <source>
        <strain evidence="2 3">CCUG 66554</strain>
    </source>
</reference>
<accession>A0A1S4VVR4</accession>
<evidence type="ECO:0000256" key="1">
    <source>
        <dbReference type="SAM" id="MobiDB-lite"/>
    </source>
</evidence>